<dbReference type="EMBL" id="JABEZV010445393">
    <property type="protein sequence ID" value="MBA0730475.1"/>
    <property type="molecule type" value="Genomic_DNA"/>
</dbReference>
<proteinExistence type="predicted"/>
<keyword evidence="2" id="KW-1185">Reference proteome</keyword>
<evidence type="ECO:0000313" key="2">
    <source>
        <dbReference type="Proteomes" id="UP000593574"/>
    </source>
</evidence>
<organism evidence="1 2">
    <name type="scientific">Gossypium laxum</name>
    <dbReference type="NCBI Taxonomy" id="34288"/>
    <lineage>
        <taxon>Eukaryota</taxon>
        <taxon>Viridiplantae</taxon>
        <taxon>Streptophyta</taxon>
        <taxon>Embryophyta</taxon>
        <taxon>Tracheophyta</taxon>
        <taxon>Spermatophyta</taxon>
        <taxon>Magnoliopsida</taxon>
        <taxon>eudicotyledons</taxon>
        <taxon>Gunneridae</taxon>
        <taxon>Pentapetalae</taxon>
        <taxon>rosids</taxon>
        <taxon>malvids</taxon>
        <taxon>Malvales</taxon>
        <taxon>Malvaceae</taxon>
        <taxon>Malvoideae</taxon>
        <taxon>Gossypium</taxon>
    </lineage>
</organism>
<name>A0A7J9B2A9_9ROSI</name>
<gene>
    <name evidence="1" type="ORF">Golax_022509</name>
</gene>
<evidence type="ECO:0000313" key="1">
    <source>
        <dbReference type="EMBL" id="MBA0730475.1"/>
    </source>
</evidence>
<sequence>MISQKKSRWQFFRIFKKRTLNGELLRCFQMRSYINVVILTGSLYLGFRELRWLQEEDSRDVQCLEPG</sequence>
<dbReference type="AlphaFoldDB" id="A0A7J9B2A9"/>
<dbReference type="Proteomes" id="UP000593574">
    <property type="component" value="Unassembled WGS sequence"/>
</dbReference>
<protein>
    <submittedName>
        <fullName evidence="1">Uncharacterized protein</fullName>
    </submittedName>
</protein>
<reference evidence="1 2" key="1">
    <citation type="journal article" date="2019" name="Genome Biol. Evol.">
        <title>Insights into the evolution of the New World diploid cottons (Gossypium, subgenus Houzingenia) based on genome sequencing.</title>
        <authorList>
            <person name="Grover C.E."/>
            <person name="Arick M.A. 2nd"/>
            <person name="Thrash A."/>
            <person name="Conover J.L."/>
            <person name="Sanders W.S."/>
            <person name="Peterson D.G."/>
            <person name="Frelichowski J.E."/>
            <person name="Scheffler J.A."/>
            <person name="Scheffler B.E."/>
            <person name="Wendel J.F."/>
        </authorList>
    </citation>
    <scope>NUCLEOTIDE SEQUENCE [LARGE SCALE GENOMIC DNA]</scope>
    <source>
        <strain evidence="1">4</strain>
        <tissue evidence="1">Leaf</tissue>
    </source>
</reference>
<comment type="caution">
    <text evidence="1">The sequence shown here is derived from an EMBL/GenBank/DDBJ whole genome shotgun (WGS) entry which is preliminary data.</text>
</comment>
<accession>A0A7J9B2A9</accession>